<comment type="caution">
    <text evidence="1">The sequence shown here is derived from an EMBL/GenBank/DDBJ whole genome shotgun (WGS) entry which is preliminary data.</text>
</comment>
<accession>A0ACC0JD66</accession>
<protein>
    <submittedName>
        <fullName evidence="1">Uncharacterized protein</fullName>
    </submittedName>
</protein>
<evidence type="ECO:0000313" key="2">
    <source>
        <dbReference type="Proteomes" id="UP001064048"/>
    </source>
</evidence>
<proteinExistence type="predicted"/>
<keyword evidence="2" id="KW-1185">Reference proteome</keyword>
<organism evidence="1 2">
    <name type="scientific">Choristoneura fumiferana</name>
    <name type="common">Spruce budworm moth</name>
    <name type="synonym">Archips fumiferana</name>
    <dbReference type="NCBI Taxonomy" id="7141"/>
    <lineage>
        <taxon>Eukaryota</taxon>
        <taxon>Metazoa</taxon>
        <taxon>Ecdysozoa</taxon>
        <taxon>Arthropoda</taxon>
        <taxon>Hexapoda</taxon>
        <taxon>Insecta</taxon>
        <taxon>Pterygota</taxon>
        <taxon>Neoptera</taxon>
        <taxon>Endopterygota</taxon>
        <taxon>Lepidoptera</taxon>
        <taxon>Glossata</taxon>
        <taxon>Ditrysia</taxon>
        <taxon>Tortricoidea</taxon>
        <taxon>Tortricidae</taxon>
        <taxon>Tortricinae</taxon>
        <taxon>Choristoneura</taxon>
    </lineage>
</organism>
<reference evidence="1 2" key="1">
    <citation type="journal article" date="2022" name="Genome Biol. Evol.">
        <title>The Spruce Budworm Genome: Reconstructing the Evolutionary History of Antifreeze Proteins.</title>
        <authorList>
            <person name="Beliveau C."/>
            <person name="Gagne P."/>
            <person name="Picq S."/>
            <person name="Vernygora O."/>
            <person name="Keeling C.I."/>
            <person name="Pinkney K."/>
            <person name="Doucet D."/>
            <person name="Wen F."/>
            <person name="Johnston J.S."/>
            <person name="Maaroufi H."/>
            <person name="Boyle B."/>
            <person name="Laroche J."/>
            <person name="Dewar K."/>
            <person name="Juretic N."/>
            <person name="Blackburn G."/>
            <person name="Nisole A."/>
            <person name="Brunet B."/>
            <person name="Brandao M."/>
            <person name="Lumley L."/>
            <person name="Duan J."/>
            <person name="Quan G."/>
            <person name="Lucarotti C.J."/>
            <person name="Roe A.D."/>
            <person name="Sperling F.A.H."/>
            <person name="Levesque R.C."/>
            <person name="Cusson M."/>
        </authorList>
    </citation>
    <scope>NUCLEOTIDE SEQUENCE [LARGE SCALE GENOMIC DNA]</scope>
    <source>
        <strain evidence="1">Glfc:IPQL:Cfum</strain>
    </source>
</reference>
<sequence>MEETTGESVDEERKGKALKLDLDTILVEEIGQFGWYQWRALALVALVALMGGYSGNDFVFTAARIPTRCEVPECESEASDFTPAWLPLAVPTVSGAFDNCQRFNSSNFEAPSANDTCSADIFDRDSVIPCDRYVYENADTIVYEFGLACEEWRRSLIGSASTFGMMLALPLTGWVADQRGRRTALALNAFNRAWLGLARYFTHSYTSFIILEFLEAASGAAGFACAYTIAMEFVGPKFRVAAGAMTSTCFSLGVMLQALMAWIFPYWRHLILALYIPQLFMVFYFWIMPESVRWYMSKGRYTESEKVLKQAALINRKVLSEKSLLGLRQNSEEEIKKKKLAKEHKVREPSLLSLVFKHKPILLRCMITPMWWITTTLVYYGLSMNAVNMLGNKYLNYAAVAAVEIPGFWTAVLLLDRIGRKPLLFGAFWICAMCQVAFIFMPDGYFGLSLAVYLTGKYCISIVVTSIYIYTNELYPTQYRTSLFAFSSMIGRIGSITAPLTPALGSMVWEPLPFVLFATLAAASGLLLLLAPETRGQPLPDTMHQAANIGRNT</sequence>
<evidence type="ECO:0000313" key="1">
    <source>
        <dbReference type="EMBL" id="KAI8422050.1"/>
    </source>
</evidence>
<dbReference type="EMBL" id="CM046116">
    <property type="protein sequence ID" value="KAI8422050.1"/>
    <property type="molecule type" value="Genomic_DNA"/>
</dbReference>
<name>A0ACC0JD66_CHOFU</name>
<gene>
    <name evidence="1" type="ORF">MSG28_009949</name>
</gene>
<dbReference type="Proteomes" id="UP001064048">
    <property type="component" value="Chromosome 16"/>
</dbReference>